<evidence type="ECO:0000259" key="1">
    <source>
        <dbReference type="Pfam" id="PF05448"/>
    </source>
</evidence>
<comment type="caution">
    <text evidence="2">The sequence shown here is derived from an EMBL/GenBank/DDBJ whole genome shotgun (WGS) entry which is preliminary data.</text>
</comment>
<feature type="domain" description="Acetyl xylan esterase" evidence="1">
    <location>
        <begin position="2"/>
        <end position="316"/>
    </location>
</feature>
<evidence type="ECO:0000313" key="3">
    <source>
        <dbReference type="Proteomes" id="UP001500967"/>
    </source>
</evidence>
<dbReference type="EMBL" id="BAAAGX010000006">
    <property type="protein sequence ID" value="GAA0231955.1"/>
    <property type="molecule type" value="Genomic_DNA"/>
</dbReference>
<dbReference type="PANTHER" id="PTHR40111:SF1">
    <property type="entry name" value="CEPHALOSPORIN-C DEACETYLASE"/>
    <property type="match status" value="1"/>
</dbReference>
<accession>A0ABN0TWF5</accession>
<name>A0ABN0TWF5_9ACTN</name>
<dbReference type="SUPFAM" id="SSF53474">
    <property type="entry name" value="alpha/beta-Hydrolases"/>
    <property type="match status" value="1"/>
</dbReference>
<organism evidence="2 3">
    <name type="scientific">Cryptosporangium japonicum</name>
    <dbReference type="NCBI Taxonomy" id="80872"/>
    <lineage>
        <taxon>Bacteria</taxon>
        <taxon>Bacillati</taxon>
        <taxon>Actinomycetota</taxon>
        <taxon>Actinomycetes</taxon>
        <taxon>Cryptosporangiales</taxon>
        <taxon>Cryptosporangiaceae</taxon>
        <taxon>Cryptosporangium</taxon>
    </lineage>
</organism>
<dbReference type="Proteomes" id="UP001500967">
    <property type="component" value="Unassembled WGS sequence"/>
</dbReference>
<sequence>MLTDLPLDQLISYRSSQTRPDDFEEFWDTTLAEARQHDVDVSAELVETGLTTIDTYDVAFAGYGGERIRAWLRVPAGASGPLPTVVEYIGYGGGRGHVLDNLTWASAGYAHLYMDTRGQGSRWSVGHTPDSAASGPQIPGFVTRGIEDPSTYYYRRLYTDAVRAVDAARALPQVDVERIAVHGRSQGGALTLAVAGLRNDVRAALAFVPFLSDFPRATRITDAQPYREVADYLATHREDVARAHRTLSYFDGVNMVSRASAPALISVGLMDPVCPPSTVYAAINAYPAPCEVLTWDYNGHEGGGPVDVERALTFLKAQLG</sequence>
<proteinExistence type="predicted"/>
<dbReference type="Pfam" id="PF05448">
    <property type="entry name" value="AXE1"/>
    <property type="match status" value="1"/>
</dbReference>
<evidence type="ECO:0000313" key="2">
    <source>
        <dbReference type="EMBL" id="GAA0231955.1"/>
    </source>
</evidence>
<dbReference type="RefSeq" id="WP_344648131.1">
    <property type="nucleotide sequence ID" value="NZ_BAAAGX010000006.1"/>
</dbReference>
<gene>
    <name evidence="2" type="ORF">GCM10009539_16710</name>
</gene>
<dbReference type="PANTHER" id="PTHR40111">
    <property type="entry name" value="CEPHALOSPORIN-C DEACETYLASE"/>
    <property type="match status" value="1"/>
</dbReference>
<dbReference type="InterPro" id="IPR039069">
    <property type="entry name" value="CE7"/>
</dbReference>
<keyword evidence="3" id="KW-1185">Reference proteome</keyword>
<dbReference type="Gene3D" id="3.40.50.1820">
    <property type="entry name" value="alpha/beta hydrolase"/>
    <property type="match status" value="1"/>
</dbReference>
<dbReference type="InterPro" id="IPR029058">
    <property type="entry name" value="AB_hydrolase_fold"/>
</dbReference>
<protein>
    <submittedName>
        <fullName evidence="2">Acetylxylan esterase</fullName>
    </submittedName>
</protein>
<reference evidence="2 3" key="1">
    <citation type="journal article" date="2019" name="Int. J. Syst. Evol. Microbiol.">
        <title>The Global Catalogue of Microorganisms (GCM) 10K type strain sequencing project: providing services to taxonomists for standard genome sequencing and annotation.</title>
        <authorList>
            <consortium name="The Broad Institute Genomics Platform"/>
            <consortium name="The Broad Institute Genome Sequencing Center for Infectious Disease"/>
            <person name="Wu L."/>
            <person name="Ma J."/>
        </authorList>
    </citation>
    <scope>NUCLEOTIDE SEQUENCE [LARGE SCALE GENOMIC DNA]</scope>
    <source>
        <strain evidence="2 3">JCM 10425</strain>
    </source>
</reference>
<dbReference type="InterPro" id="IPR008391">
    <property type="entry name" value="AXE1_dom"/>
</dbReference>